<dbReference type="InterPro" id="IPR004165">
    <property type="entry name" value="CoA_trans_fam_I"/>
</dbReference>
<evidence type="ECO:0000313" key="3">
    <source>
        <dbReference type="Proteomes" id="UP001162834"/>
    </source>
</evidence>
<dbReference type="InterPro" id="IPR037171">
    <property type="entry name" value="NagB/RpiA_transferase-like"/>
</dbReference>
<dbReference type="Pfam" id="PF01144">
    <property type="entry name" value="CoA_trans"/>
    <property type="match status" value="1"/>
</dbReference>
<dbReference type="KEGG" id="sbae:DSM104329_01228"/>
<evidence type="ECO:0000256" key="1">
    <source>
        <dbReference type="ARBA" id="ARBA00007047"/>
    </source>
</evidence>
<dbReference type="PANTHER" id="PTHR43293">
    <property type="entry name" value="ACETATE COA-TRANSFERASE YDIF"/>
    <property type="match status" value="1"/>
</dbReference>
<dbReference type="EMBL" id="CP087164">
    <property type="protein sequence ID" value="UGS34846.1"/>
    <property type="molecule type" value="Genomic_DNA"/>
</dbReference>
<accession>A0A9E7BZ18</accession>
<dbReference type="EC" id="2.8.3.6" evidence="2"/>
<organism evidence="2 3">
    <name type="scientific">Capillimicrobium parvum</name>
    <dbReference type="NCBI Taxonomy" id="2884022"/>
    <lineage>
        <taxon>Bacteria</taxon>
        <taxon>Bacillati</taxon>
        <taxon>Actinomycetota</taxon>
        <taxon>Thermoleophilia</taxon>
        <taxon>Solirubrobacterales</taxon>
        <taxon>Capillimicrobiaceae</taxon>
        <taxon>Capillimicrobium</taxon>
    </lineage>
</organism>
<sequence>MAKYDVHEVMVCRIASEMTEEGDYVTILGSFTPLAYAAYMLAKLTHAPDAWLVGYNAIGMPPVELSFTGSEAAAYRGSLARNSFTPNGHLVHLGTHGLLECVSSAQMDGDGAINLSAIGDYDHPKVRLPGGAGAPEVVQNYRKVVAYFSKHDARTLCAKVDYATGRRTPISRDKREALGLVSGGPVTIVTPLAVLVKEDDERPFAIESVHPGVSVDEVVAATGFAVDVPADVPTTAEPTAEQIDLLRNRIDPLGTVRFDFLSGEERLAYLEEVLAKEWARAEELVRVTAPVG</sequence>
<keyword evidence="3" id="KW-1185">Reference proteome</keyword>
<dbReference type="SUPFAM" id="SSF100950">
    <property type="entry name" value="NagB/RpiA/CoA transferase-like"/>
    <property type="match status" value="1"/>
</dbReference>
<dbReference type="RefSeq" id="WP_259314512.1">
    <property type="nucleotide sequence ID" value="NZ_CP087164.1"/>
</dbReference>
<dbReference type="SMART" id="SM00882">
    <property type="entry name" value="CoA_trans"/>
    <property type="match status" value="1"/>
</dbReference>
<reference evidence="2" key="1">
    <citation type="journal article" date="2022" name="Int. J. Syst. Evol. Microbiol.">
        <title>Pseudomonas aegrilactucae sp. nov. and Pseudomonas morbosilactucae sp. nov., pathogens causing bacterial rot of lettuce in Japan.</title>
        <authorList>
            <person name="Sawada H."/>
            <person name="Fujikawa T."/>
            <person name="Satou M."/>
        </authorList>
    </citation>
    <scope>NUCLEOTIDE SEQUENCE</scope>
    <source>
        <strain evidence="2">0166_1</strain>
    </source>
</reference>
<protein>
    <submittedName>
        <fullName evidence="2">3-oxoadipate CoA-transferase subunit B</fullName>
        <ecNumber evidence="2">2.8.3.6</ecNumber>
    </submittedName>
</protein>
<dbReference type="Proteomes" id="UP001162834">
    <property type="component" value="Chromosome"/>
</dbReference>
<keyword evidence="2" id="KW-0808">Transferase</keyword>
<dbReference type="GO" id="GO:0047569">
    <property type="term" value="F:3-oxoadipate CoA-transferase activity"/>
    <property type="evidence" value="ECO:0007669"/>
    <property type="project" value="UniProtKB-EC"/>
</dbReference>
<evidence type="ECO:0000313" key="2">
    <source>
        <dbReference type="EMBL" id="UGS34846.1"/>
    </source>
</evidence>
<dbReference type="AlphaFoldDB" id="A0A9E7BZ18"/>
<comment type="similarity">
    <text evidence="1">Belongs to the 3-oxoacid CoA-transferase subunit B family.</text>
</comment>
<dbReference type="PANTHER" id="PTHR43293:SF3">
    <property type="entry name" value="CHOLESTEROL RING-CLEAVING HYDROLASE IPDB SUBUNIT"/>
    <property type="match status" value="1"/>
</dbReference>
<proteinExistence type="inferred from homology"/>
<name>A0A9E7BZ18_9ACTN</name>
<dbReference type="Gene3D" id="3.40.1080.10">
    <property type="entry name" value="Glutaconate Coenzyme A-transferase"/>
    <property type="match status" value="1"/>
</dbReference>
<gene>
    <name evidence="2" type="primary">catJ_2</name>
    <name evidence="2" type="ORF">DSM104329_01228</name>
</gene>